<evidence type="ECO:0000256" key="3">
    <source>
        <dbReference type="ARBA" id="ARBA00022898"/>
    </source>
</evidence>
<comment type="cofactor">
    <cofactor evidence="1 4 5">
        <name>pyridoxal 5'-phosphate</name>
        <dbReference type="ChEBI" id="CHEBI:597326"/>
    </cofactor>
</comment>
<dbReference type="InterPro" id="IPR015422">
    <property type="entry name" value="PyrdxlP-dep_Trfase_small"/>
</dbReference>
<dbReference type="FunFam" id="3.40.640.10:FF:000048">
    <property type="entry name" value="tyrosine aminotransferase"/>
    <property type="match status" value="1"/>
</dbReference>
<dbReference type="GO" id="GO:0004838">
    <property type="term" value="F:L-tyrosine-2-oxoglutarate transaminase activity"/>
    <property type="evidence" value="ECO:0007669"/>
    <property type="project" value="TreeGrafter"/>
</dbReference>
<evidence type="ECO:0000256" key="5">
    <source>
        <dbReference type="PIRSR" id="PIRSR000517-1"/>
    </source>
</evidence>
<dbReference type="GO" id="GO:0030170">
    <property type="term" value="F:pyridoxal phosphate binding"/>
    <property type="evidence" value="ECO:0007669"/>
    <property type="project" value="InterPro"/>
</dbReference>
<dbReference type="CDD" id="cd00609">
    <property type="entry name" value="AAT_like"/>
    <property type="match status" value="1"/>
</dbReference>
<dbReference type="PIRSF" id="PIRSF000517">
    <property type="entry name" value="Tyr_transaminase"/>
    <property type="match status" value="1"/>
</dbReference>
<dbReference type="InterPro" id="IPR015424">
    <property type="entry name" value="PyrdxlP-dep_Trfase"/>
</dbReference>
<sequence length="417" mass="45266">MENGFGIGIGGNEEVNTASAITVRGVLDTLMGNLNEADERPAIPLGHGDPSAFPCFRTTPIAEDAIVHAVRSAQFNCYAPAAGILPARRAIAEYLSHDLPHKLSPDDVYLTVGASHAIEVILTVLARPGTNILLPRPGYPFYEAHAAFSHLEVRHFDLLSEKGWEVDLDGVEALADDKTVAMVIINPGNPCGNVFTYKHLKKVAETARKLGILVIADEVYGHLAFGSDPFVPMGVFGSTVPVLTLGSISKRWIVPGWRLGWIVTIDPNDILHKSGIVEHLNSYLSITADPATFTQGALVQILEKTTEDFFSKIINILRETADICYGGLNDIPCITCPQKPGGAMSVMVKLNLSLLLGINDDMEFCIKLAIEESVIVLPGVAVGLKNWLRITFAVEPSSLKDGLRRIKTFCLRHSKKQ</sequence>
<dbReference type="InterPro" id="IPR004839">
    <property type="entry name" value="Aminotransferase_I/II_large"/>
</dbReference>
<evidence type="ECO:0000259" key="6">
    <source>
        <dbReference type="Pfam" id="PF00155"/>
    </source>
</evidence>
<dbReference type="PANTHER" id="PTHR45744">
    <property type="entry name" value="TYROSINE AMINOTRANSFERASE"/>
    <property type="match status" value="1"/>
</dbReference>
<dbReference type="FunFam" id="3.90.1150.10:FF:000040">
    <property type="entry name" value="Tyrosine aminotransferase"/>
    <property type="match status" value="1"/>
</dbReference>
<feature type="modified residue" description="N6-(pyridoxal phosphate)lysine" evidence="5">
    <location>
        <position position="250"/>
    </location>
</feature>
<name>A0A5B6Z516_DAVIN</name>
<evidence type="ECO:0000313" key="7">
    <source>
        <dbReference type="EMBL" id="MPA39337.1"/>
    </source>
</evidence>
<accession>A0A5B6Z516</accession>
<organism evidence="7">
    <name type="scientific">Davidia involucrata</name>
    <name type="common">Dove tree</name>
    <dbReference type="NCBI Taxonomy" id="16924"/>
    <lineage>
        <taxon>Eukaryota</taxon>
        <taxon>Viridiplantae</taxon>
        <taxon>Streptophyta</taxon>
        <taxon>Embryophyta</taxon>
        <taxon>Tracheophyta</taxon>
        <taxon>Spermatophyta</taxon>
        <taxon>Magnoliopsida</taxon>
        <taxon>eudicotyledons</taxon>
        <taxon>Gunneridae</taxon>
        <taxon>Pentapetalae</taxon>
        <taxon>asterids</taxon>
        <taxon>Cornales</taxon>
        <taxon>Nyssaceae</taxon>
        <taxon>Davidia</taxon>
    </lineage>
</organism>
<dbReference type="Pfam" id="PF00155">
    <property type="entry name" value="Aminotran_1_2"/>
    <property type="match status" value="1"/>
</dbReference>
<comment type="similarity">
    <text evidence="2 4">Belongs to the class-I pyridoxal-phosphate-dependent aminotransferase family.</text>
</comment>
<dbReference type="NCBIfam" id="TIGR01265">
    <property type="entry name" value="tyr_nico_aTase"/>
    <property type="match status" value="1"/>
</dbReference>
<dbReference type="PANTHER" id="PTHR45744:SF11">
    <property type="entry name" value="TYROSINE AMINOTRANSFERASE"/>
    <property type="match status" value="1"/>
</dbReference>
<dbReference type="InterPro" id="IPR015421">
    <property type="entry name" value="PyrdxlP-dep_Trfase_major"/>
</dbReference>
<dbReference type="AlphaFoldDB" id="A0A5B6Z516"/>
<proteinExistence type="inferred from homology"/>
<evidence type="ECO:0000256" key="4">
    <source>
        <dbReference type="PIRNR" id="PIRNR000517"/>
    </source>
</evidence>
<keyword evidence="3 4" id="KW-0663">Pyridoxal phosphate</keyword>
<dbReference type="Gene3D" id="3.40.640.10">
    <property type="entry name" value="Type I PLP-dependent aspartate aminotransferase-like (Major domain)"/>
    <property type="match status" value="1"/>
</dbReference>
<evidence type="ECO:0000256" key="2">
    <source>
        <dbReference type="ARBA" id="ARBA00007441"/>
    </source>
</evidence>
<dbReference type="EMBL" id="GHES01008778">
    <property type="protein sequence ID" value="MPA39337.1"/>
    <property type="molecule type" value="Transcribed_RNA"/>
</dbReference>
<dbReference type="InterPro" id="IPR005958">
    <property type="entry name" value="TyrNic_aminoTrfase"/>
</dbReference>
<dbReference type="GO" id="GO:0006572">
    <property type="term" value="P:L-tyrosine catabolic process"/>
    <property type="evidence" value="ECO:0007669"/>
    <property type="project" value="TreeGrafter"/>
</dbReference>
<dbReference type="Gene3D" id="3.90.1150.10">
    <property type="entry name" value="Aspartate Aminotransferase, domain 1"/>
    <property type="match status" value="1"/>
</dbReference>
<protein>
    <recommendedName>
        <fullName evidence="6">Aminotransferase class I/classII large domain-containing protein</fullName>
    </recommendedName>
</protein>
<gene>
    <name evidence="7" type="ORF">Din_008778</name>
</gene>
<reference evidence="7" key="1">
    <citation type="submission" date="2019-08" db="EMBL/GenBank/DDBJ databases">
        <title>Reference gene set and small RNA set construction with multiple tissues from Davidia involucrata Baill.</title>
        <authorList>
            <person name="Yang H."/>
            <person name="Zhou C."/>
            <person name="Li G."/>
            <person name="Wang J."/>
            <person name="Gao P."/>
            <person name="Wang M."/>
            <person name="Wang R."/>
            <person name="Zhao Y."/>
        </authorList>
    </citation>
    <scope>NUCLEOTIDE SEQUENCE</scope>
    <source>
        <tissue evidence="7">Mixed with DoveR01_LX</tissue>
    </source>
</reference>
<feature type="domain" description="Aminotransferase class I/classII large" evidence="6">
    <location>
        <begin position="43"/>
        <end position="406"/>
    </location>
</feature>
<evidence type="ECO:0000256" key="1">
    <source>
        <dbReference type="ARBA" id="ARBA00001933"/>
    </source>
</evidence>
<dbReference type="SUPFAM" id="SSF53383">
    <property type="entry name" value="PLP-dependent transferases"/>
    <property type="match status" value="1"/>
</dbReference>